<protein>
    <submittedName>
        <fullName evidence="1">Uncharacterized protein</fullName>
    </submittedName>
</protein>
<keyword evidence="2" id="KW-1185">Reference proteome</keyword>
<proteinExistence type="predicted"/>
<dbReference type="EMBL" id="CM042882">
    <property type="protein sequence ID" value="KAI4382775.1"/>
    <property type="molecule type" value="Genomic_DNA"/>
</dbReference>
<evidence type="ECO:0000313" key="1">
    <source>
        <dbReference type="EMBL" id="KAI4382775.1"/>
    </source>
</evidence>
<reference evidence="2" key="1">
    <citation type="journal article" date="2023" name="Front. Plant Sci.">
        <title>Chromosomal-level genome assembly of Melastoma candidum provides insights into trichome evolution.</title>
        <authorList>
            <person name="Zhong Y."/>
            <person name="Wu W."/>
            <person name="Sun C."/>
            <person name="Zou P."/>
            <person name="Liu Y."/>
            <person name="Dai S."/>
            <person name="Zhou R."/>
        </authorList>
    </citation>
    <scope>NUCLEOTIDE SEQUENCE [LARGE SCALE GENOMIC DNA]</scope>
</reference>
<evidence type="ECO:0000313" key="2">
    <source>
        <dbReference type="Proteomes" id="UP001057402"/>
    </source>
</evidence>
<organism evidence="1 2">
    <name type="scientific">Melastoma candidum</name>
    <dbReference type="NCBI Taxonomy" id="119954"/>
    <lineage>
        <taxon>Eukaryota</taxon>
        <taxon>Viridiplantae</taxon>
        <taxon>Streptophyta</taxon>
        <taxon>Embryophyta</taxon>
        <taxon>Tracheophyta</taxon>
        <taxon>Spermatophyta</taxon>
        <taxon>Magnoliopsida</taxon>
        <taxon>eudicotyledons</taxon>
        <taxon>Gunneridae</taxon>
        <taxon>Pentapetalae</taxon>
        <taxon>rosids</taxon>
        <taxon>malvids</taxon>
        <taxon>Myrtales</taxon>
        <taxon>Melastomataceae</taxon>
        <taxon>Melastomatoideae</taxon>
        <taxon>Melastomateae</taxon>
        <taxon>Melastoma</taxon>
    </lineage>
</organism>
<gene>
    <name evidence="1" type="ORF">MLD38_008693</name>
</gene>
<dbReference type="Proteomes" id="UP001057402">
    <property type="component" value="Chromosome 3"/>
</dbReference>
<sequence length="245" mass="27131">MGFGLHKDERLRRVSRGAKTMFFLFSMLISLLLLSAPILVVIADTLIPSALLSASLSPSSLPLSETISSHFAKYDFRYSLIDVPLVSILRSAIIICVYGLCDGPRRSRWPYLGTTTMCSAASLAFVSLKAVYVFGGDATREGSEGARGRALEMGMVVCSAVVAVAHVAVAYRISCRERRKLLVYKIDIEAVSALEEDKFLTQPRFLAPFETTPSRSSNRIRRRVPRMLLSSVDLCRVREMERGSE</sequence>
<accession>A0ACB9RVQ0</accession>
<name>A0ACB9RVQ0_9MYRT</name>
<comment type="caution">
    <text evidence="1">The sequence shown here is derived from an EMBL/GenBank/DDBJ whole genome shotgun (WGS) entry which is preliminary data.</text>
</comment>